<name>A0A0D3HR17_9ORYZ</name>
<keyword evidence="4 8" id="KW-0812">Transmembrane</keyword>
<evidence type="ECO:0000256" key="4">
    <source>
        <dbReference type="ARBA" id="ARBA00022692"/>
    </source>
</evidence>
<keyword evidence="12" id="KW-1185">Reference proteome</keyword>
<comment type="domain">
    <text evidence="8">The DHHC domain is required for palmitoyltransferase activity.</text>
</comment>
<feature type="transmembrane region" description="Helical" evidence="8">
    <location>
        <begin position="82"/>
        <end position="100"/>
    </location>
</feature>
<evidence type="ECO:0000256" key="6">
    <source>
        <dbReference type="ARBA" id="ARBA00023136"/>
    </source>
</evidence>
<dbReference type="PANTHER" id="PTHR22883">
    <property type="entry name" value="ZINC FINGER DHHC DOMAIN CONTAINING PROTEIN"/>
    <property type="match status" value="1"/>
</dbReference>
<proteinExistence type="inferred from homology"/>
<feature type="transmembrane region" description="Helical" evidence="8">
    <location>
        <begin position="44"/>
        <end position="61"/>
    </location>
</feature>
<comment type="similarity">
    <text evidence="2 8">Belongs to the DHHC palmitoyltransferase family.</text>
</comment>
<evidence type="ECO:0000313" key="11">
    <source>
        <dbReference type="EnsemblPlants" id="OBART12G01790.1"/>
    </source>
</evidence>
<reference evidence="11" key="2">
    <citation type="submission" date="2015-03" db="UniProtKB">
        <authorList>
            <consortium name="EnsemblPlants"/>
        </authorList>
    </citation>
    <scope>IDENTIFICATION</scope>
</reference>
<dbReference type="AlphaFoldDB" id="A0A0D3HR17"/>
<comment type="subcellular location">
    <subcellularLocation>
        <location evidence="1">Membrane</location>
        <topology evidence="1">Multi-pass membrane protein</topology>
    </subcellularLocation>
</comment>
<evidence type="ECO:0000256" key="7">
    <source>
        <dbReference type="ARBA" id="ARBA00023315"/>
    </source>
</evidence>
<dbReference type="HOGENOM" id="CLU_018741_7_2_1"/>
<keyword evidence="7 8" id="KW-0012">Acyltransferase</keyword>
<dbReference type="Proteomes" id="UP000026960">
    <property type="component" value="Chromosome 12"/>
</dbReference>
<feature type="transmembrane region" description="Helical" evidence="8">
    <location>
        <begin position="199"/>
        <end position="224"/>
    </location>
</feature>
<feature type="region of interest" description="Disordered" evidence="9">
    <location>
        <begin position="379"/>
        <end position="421"/>
    </location>
</feature>
<dbReference type="InterPro" id="IPR001594">
    <property type="entry name" value="Palmitoyltrfase_DHHC"/>
</dbReference>
<dbReference type="GO" id="GO:0005794">
    <property type="term" value="C:Golgi apparatus"/>
    <property type="evidence" value="ECO:0007669"/>
    <property type="project" value="TreeGrafter"/>
</dbReference>
<comment type="catalytic activity">
    <reaction evidence="8">
        <text>L-cysteinyl-[protein] + hexadecanoyl-CoA = S-hexadecanoyl-L-cysteinyl-[protein] + CoA</text>
        <dbReference type="Rhea" id="RHEA:36683"/>
        <dbReference type="Rhea" id="RHEA-COMP:10131"/>
        <dbReference type="Rhea" id="RHEA-COMP:11032"/>
        <dbReference type="ChEBI" id="CHEBI:29950"/>
        <dbReference type="ChEBI" id="CHEBI:57287"/>
        <dbReference type="ChEBI" id="CHEBI:57379"/>
        <dbReference type="ChEBI" id="CHEBI:74151"/>
        <dbReference type="EC" id="2.3.1.225"/>
    </reaction>
</comment>
<dbReference type="GO" id="GO:0005783">
    <property type="term" value="C:endoplasmic reticulum"/>
    <property type="evidence" value="ECO:0007669"/>
    <property type="project" value="TreeGrafter"/>
</dbReference>
<evidence type="ECO:0000259" key="10">
    <source>
        <dbReference type="Pfam" id="PF01529"/>
    </source>
</evidence>
<accession>A0A0D3HR17</accession>
<keyword evidence="5 8" id="KW-1133">Transmembrane helix</keyword>
<dbReference type="GO" id="GO:0019706">
    <property type="term" value="F:protein-cysteine S-palmitoyltransferase activity"/>
    <property type="evidence" value="ECO:0007669"/>
    <property type="project" value="UniProtKB-EC"/>
</dbReference>
<evidence type="ECO:0000256" key="3">
    <source>
        <dbReference type="ARBA" id="ARBA00022679"/>
    </source>
</evidence>
<keyword evidence="3 8" id="KW-0808">Transferase</keyword>
<feature type="domain" description="Palmitoyltransferase DHHC" evidence="10">
    <location>
        <begin position="155"/>
        <end position="226"/>
    </location>
</feature>
<dbReference type="PANTHER" id="PTHR22883:SF320">
    <property type="entry name" value="S-ACYLTRANSFERASE"/>
    <property type="match status" value="1"/>
</dbReference>
<feature type="compositionally biased region" description="Polar residues" evidence="9">
    <location>
        <begin position="390"/>
        <end position="401"/>
    </location>
</feature>
<evidence type="ECO:0000256" key="2">
    <source>
        <dbReference type="ARBA" id="ARBA00008574"/>
    </source>
</evidence>
<evidence type="ECO:0000256" key="9">
    <source>
        <dbReference type="SAM" id="MobiDB-lite"/>
    </source>
</evidence>
<evidence type="ECO:0000256" key="5">
    <source>
        <dbReference type="ARBA" id="ARBA00022989"/>
    </source>
</evidence>
<dbReference type="Pfam" id="PF01529">
    <property type="entry name" value="DHHC"/>
    <property type="match status" value="1"/>
</dbReference>
<dbReference type="EC" id="2.3.1.225" evidence="8"/>
<dbReference type="GO" id="GO:0006612">
    <property type="term" value="P:protein targeting to membrane"/>
    <property type="evidence" value="ECO:0007669"/>
    <property type="project" value="TreeGrafter"/>
</dbReference>
<evidence type="ECO:0000256" key="1">
    <source>
        <dbReference type="ARBA" id="ARBA00004141"/>
    </source>
</evidence>
<dbReference type="Gramene" id="OBART12G01790.1">
    <property type="protein sequence ID" value="OBART12G01790.1"/>
    <property type="gene ID" value="OBART12G01790"/>
</dbReference>
<keyword evidence="6 8" id="KW-0472">Membrane</keyword>
<reference evidence="11" key="1">
    <citation type="journal article" date="2009" name="Rice">
        <title>De Novo Next Generation Sequencing of Plant Genomes.</title>
        <authorList>
            <person name="Rounsley S."/>
            <person name="Marri P.R."/>
            <person name="Yu Y."/>
            <person name="He R."/>
            <person name="Sisneros N."/>
            <person name="Goicoechea J.L."/>
            <person name="Lee S.J."/>
            <person name="Angelova A."/>
            <person name="Kudrna D."/>
            <person name="Luo M."/>
            <person name="Affourtit J."/>
            <person name="Desany B."/>
            <person name="Knight J."/>
            <person name="Niazi F."/>
            <person name="Egholm M."/>
            <person name="Wing R.A."/>
        </authorList>
    </citation>
    <scope>NUCLEOTIDE SEQUENCE [LARGE SCALE GENOMIC DNA]</scope>
    <source>
        <strain evidence="11">cv. IRGC 105608</strain>
    </source>
</reference>
<dbReference type="eggNOG" id="KOG1311">
    <property type="taxonomic scope" value="Eukaryota"/>
</dbReference>
<organism evidence="11">
    <name type="scientific">Oryza barthii</name>
    <dbReference type="NCBI Taxonomy" id="65489"/>
    <lineage>
        <taxon>Eukaryota</taxon>
        <taxon>Viridiplantae</taxon>
        <taxon>Streptophyta</taxon>
        <taxon>Embryophyta</taxon>
        <taxon>Tracheophyta</taxon>
        <taxon>Spermatophyta</taxon>
        <taxon>Magnoliopsida</taxon>
        <taxon>Liliopsida</taxon>
        <taxon>Poales</taxon>
        <taxon>Poaceae</taxon>
        <taxon>BOP clade</taxon>
        <taxon>Oryzoideae</taxon>
        <taxon>Oryzeae</taxon>
        <taxon>Oryzinae</taxon>
        <taxon>Oryza</taxon>
    </lineage>
</organism>
<dbReference type="InterPro" id="IPR039859">
    <property type="entry name" value="PFA4/ZDH16/20/ERF2-like"/>
</dbReference>
<dbReference type="STRING" id="65489.A0A0D3HR17"/>
<dbReference type="GO" id="GO:0016020">
    <property type="term" value="C:membrane"/>
    <property type="evidence" value="ECO:0007669"/>
    <property type="project" value="UniProtKB-SubCell"/>
</dbReference>
<sequence length="693" mass="76660">MASSQEFEANDPQQLHAKPKRLYQVWKGNNIFLCGGRLIIGPDAASLLLSMFLILGPAIVFSYQMESTIHRSQQRMHRAAQLIVIITTAADLFFLFMTSARDPGIVPRNTRAPPEVDEFLGSTTPSMEWSSGRTPRMRFRRSKDVTVNGFTVKVKFCETCLRYRPPRSSHCSICNNCVEKFDHHCPWVGQCIGLRNYRYFFLFVATSTFLCIFVFIFSWVNVYYERGYNGGSIWKALRKETTYENFRYHYNKKDNPYQKSIAANFVDVFFTKIPPPQNNFRSWVGEGALEAGFYTPYIALDLTDPREKIDLEMGNKDILVGGIQIPTVLQNIDYGSFEDNPDDKNRNEDDRLVPFASTWAQQANEGARTSEIATVEYKDEISEDGGKEIISSNTSSEQTSIEANAAASEDESNEDNAGKSSNLVVVDAGEEVGVIPGEPQPRSGVGVRASGAAELGGDELAEVLLGVAPADSPPPTCFCTALSTRRTPDDAFVISWASTRCQHSRPEAIDASHIVLARNSNSITYNIGPVSPAAARRRKTTTMPSFPPPGTVTICEINRDLVAADALSDDGAKDAYGDVLGMVFSPIPFQPDAIVATHEPPAVTEAAEIVPRTSLASTVAESFKQMLFPSCDVDNNHSISLVVVEVPQLYLHPAVTPFSRIAHCLLCSSYFFASTHVKRFILHVWDANLESGK</sequence>
<dbReference type="EnsemblPlants" id="OBART12G01790.1">
    <property type="protein sequence ID" value="OBART12G01790.1"/>
    <property type="gene ID" value="OBART12G01790"/>
</dbReference>
<dbReference type="eggNOG" id="KOG2139">
    <property type="taxonomic scope" value="Eukaryota"/>
</dbReference>
<dbReference type="PaxDb" id="65489-OBART12G01790.1"/>
<evidence type="ECO:0000313" key="12">
    <source>
        <dbReference type="Proteomes" id="UP000026960"/>
    </source>
</evidence>
<dbReference type="PROSITE" id="PS50216">
    <property type="entry name" value="DHHC"/>
    <property type="match status" value="1"/>
</dbReference>
<evidence type="ECO:0000256" key="8">
    <source>
        <dbReference type="RuleBase" id="RU079119"/>
    </source>
</evidence>
<protein>
    <recommendedName>
        <fullName evidence="8">S-acyltransferase</fullName>
        <ecNumber evidence="8">2.3.1.225</ecNumber>
    </recommendedName>
    <alternativeName>
        <fullName evidence="8">Palmitoyltransferase</fullName>
    </alternativeName>
</protein>